<evidence type="ECO:0000256" key="4">
    <source>
        <dbReference type="ARBA" id="ARBA00023187"/>
    </source>
</evidence>
<feature type="domain" description="MI" evidence="7">
    <location>
        <begin position="370"/>
        <end position="487"/>
    </location>
</feature>
<sequence>MAGDQPPPPVSTKFSHPHRPPRPHRRRPPQLPLRPQPPADRPYVPPFRRARLKASHFPRKDMAPGSEPRQRDDWNRLVKTIHGDINRVSEDNISEIAKSLLRVNIFRARGILCKTLLRVQLGSPPLAPILASLISVLNTRVPAVIDLLVSRLIAQLGNAYDVQDRSLCFATAKFMAALCNHQVISDLPVFEFLRVCLLDRTDGSVELAVSMLDECAPFLSDRSPKLSEDGFDRLREVLHDGDVSTRTQEMIRRLMTRRRKNFAGQDTLDPRFDLVHEADIITHDVSLNDDTRLELQCDAFLFDKVYVENERQYEEIKRDILGVEADRSLSRPSDDNSSFTNEKGDVVEEELGKSKGVEKTTDMTDAALREFRRTVYLVLTSGITSEEWAHKLVRLMRDNQGRKRDLCEMIVEYCSREKTFSRSIGLLGERLCSLERSYVSGFEWTFAKHYAGIHRHGEREIRLMATFYGFMLASNALPWNVFGVVRLVAAETTTSSRVFLKHLFQEIYYTLSSSQMMELFKSPERAESLKGLFPSDTVANAQYAINFFANIGMGFLTRDLREWLKNNPRDSAALAHDGSDSEDGNTSESSLVSSSSSSVLTSDAEDLANDKPLASGSNSFRSHDEHPSESGPSCDGQRKRTRYEDGALEEEARKKDRFYENGSIGSGREDGEASRFRRRSPEADDSEPSWKTSAGRDREKERSARRRREREYSPDEDSYSSSRYRQRQDYKRRRAENQYDYHQYARSRSPTRYSHRRFSRERRTAEPRY</sequence>
<feature type="compositionally biased region" description="Pro residues" evidence="6">
    <location>
        <begin position="1"/>
        <end position="10"/>
    </location>
</feature>
<feature type="compositionally biased region" description="Basic residues" evidence="6">
    <location>
        <begin position="15"/>
        <end position="28"/>
    </location>
</feature>
<keyword evidence="3" id="KW-0507">mRNA processing</keyword>
<evidence type="ECO:0000256" key="2">
    <source>
        <dbReference type="ARBA" id="ARBA00006856"/>
    </source>
</evidence>
<dbReference type="InterPro" id="IPR016024">
    <property type="entry name" value="ARM-type_fold"/>
</dbReference>
<evidence type="ECO:0000313" key="9">
    <source>
        <dbReference type="Proteomes" id="UP000012073"/>
    </source>
</evidence>
<dbReference type="AlphaFoldDB" id="R7Q616"/>
<dbReference type="OrthoDB" id="1924287at2759"/>
<feature type="compositionally biased region" description="Basic and acidic residues" evidence="6">
    <location>
        <begin position="58"/>
        <end position="73"/>
    </location>
</feature>
<evidence type="ECO:0000256" key="3">
    <source>
        <dbReference type="ARBA" id="ARBA00022664"/>
    </source>
</evidence>
<dbReference type="GO" id="GO:0003723">
    <property type="term" value="F:RNA binding"/>
    <property type="evidence" value="ECO:0007669"/>
    <property type="project" value="InterPro"/>
</dbReference>
<proteinExistence type="inferred from homology"/>
<dbReference type="GeneID" id="17320804"/>
<dbReference type="RefSeq" id="XP_005713091.1">
    <property type="nucleotide sequence ID" value="XM_005713034.1"/>
</dbReference>
<dbReference type="Pfam" id="PF02847">
    <property type="entry name" value="MA3"/>
    <property type="match status" value="1"/>
</dbReference>
<dbReference type="PhylomeDB" id="R7Q616"/>
<feature type="compositionally biased region" description="Pro residues" evidence="6">
    <location>
        <begin position="29"/>
        <end position="45"/>
    </location>
</feature>
<dbReference type="GO" id="GO:0071013">
    <property type="term" value="C:catalytic step 2 spliceosome"/>
    <property type="evidence" value="ECO:0007669"/>
    <property type="project" value="TreeGrafter"/>
</dbReference>
<feature type="compositionally biased region" description="Low complexity" evidence="6">
    <location>
        <begin position="586"/>
        <end position="602"/>
    </location>
</feature>
<evidence type="ECO:0000256" key="1">
    <source>
        <dbReference type="ARBA" id="ARBA00004123"/>
    </source>
</evidence>
<feature type="compositionally biased region" description="Basic and acidic residues" evidence="6">
    <location>
        <begin position="636"/>
        <end position="659"/>
    </location>
</feature>
<evidence type="ECO:0000256" key="5">
    <source>
        <dbReference type="ARBA" id="ARBA00023242"/>
    </source>
</evidence>
<comment type="similarity">
    <text evidence="2">Belongs to the CWC22 family.</text>
</comment>
<dbReference type="SMART" id="SM00543">
    <property type="entry name" value="MIF4G"/>
    <property type="match status" value="1"/>
</dbReference>
<feature type="compositionally biased region" description="Basic and acidic residues" evidence="6">
    <location>
        <begin position="667"/>
        <end position="682"/>
    </location>
</feature>
<feature type="region of interest" description="Disordered" evidence="6">
    <location>
        <begin position="1"/>
        <end position="73"/>
    </location>
</feature>
<dbReference type="PANTHER" id="PTHR18034">
    <property type="entry name" value="CELL CYCLE CONTROL PROTEIN CWF22-RELATED"/>
    <property type="match status" value="1"/>
</dbReference>
<feature type="region of interest" description="Disordered" evidence="6">
    <location>
        <begin position="571"/>
        <end position="769"/>
    </location>
</feature>
<comment type="subcellular location">
    <subcellularLocation>
        <location evidence="1">Nucleus</location>
    </subcellularLocation>
</comment>
<dbReference type="Proteomes" id="UP000012073">
    <property type="component" value="Unassembled WGS sequence"/>
</dbReference>
<dbReference type="Gene3D" id="1.25.40.180">
    <property type="match status" value="1"/>
</dbReference>
<evidence type="ECO:0000256" key="6">
    <source>
        <dbReference type="SAM" id="MobiDB-lite"/>
    </source>
</evidence>
<evidence type="ECO:0000259" key="7">
    <source>
        <dbReference type="PROSITE" id="PS51366"/>
    </source>
</evidence>
<dbReference type="PROSITE" id="PS51366">
    <property type="entry name" value="MI"/>
    <property type="match status" value="1"/>
</dbReference>
<protein>
    <recommendedName>
        <fullName evidence="7">MI domain-containing protein</fullName>
    </recommendedName>
</protein>
<dbReference type="EMBL" id="HG001639">
    <property type="protein sequence ID" value="CDF33288.1"/>
    <property type="molecule type" value="Genomic_DNA"/>
</dbReference>
<dbReference type="OMA" id="VIEGCCE"/>
<dbReference type="SUPFAM" id="SSF48371">
    <property type="entry name" value="ARM repeat"/>
    <property type="match status" value="1"/>
</dbReference>
<dbReference type="Gramene" id="CDF33288">
    <property type="protein sequence ID" value="CDF33288"/>
    <property type="gene ID" value="CHC_T00002068001"/>
</dbReference>
<dbReference type="PANTHER" id="PTHR18034:SF3">
    <property type="entry name" value="PRE-MRNA-SPLICING FACTOR CWC22 HOMOLOG"/>
    <property type="match status" value="1"/>
</dbReference>
<feature type="compositionally biased region" description="Basic residues" evidence="6">
    <location>
        <begin position="48"/>
        <end position="57"/>
    </location>
</feature>
<dbReference type="GO" id="GO:0000398">
    <property type="term" value="P:mRNA splicing, via spliceosome"/>
    <property type="evidence" value="ECO:0007669"/>
    <property type="project" value="TreeGrafter"/>
</dbReference>
<dbReference type="InterPro" id="IPR003890">
    <property type="entry name" value="MIF4G-like_typ-3"/>
</dbReference>
<organism evidence="8 9">
    <name type="scientific">Chondrus crispus</name>
    <name type="common">Carrageen Irish moss</name>
    <name type="synonym">Polymorpha crispa</name>
    <dbReference type="NCBI Taxonomy" id="2769"/>
    <lineage>
        <taxon>Eukaryota</taxon>
        <taxon>Rhodophyta</taxon>
        <taxon>Florideophyceae</taxon>
        <taxon>Rhodymeniophycidae</taxon>
        <taxon>Gigartinales</taxon>
        <taxon>Gigartinaceae</taxon>
        <taxon>Chondrus</taxon>
    </lineage>
</organism>
<dbReference type="STRING" id="2769.R7Q616"/>
<gene>
    <name evidence="8" type="ORF">CHC_T00002068001</name>
</gene>
<accession>R7Q616</accession>
<dbReference type="Pfam" id="PF02854">
    <property type="entry name" value="MIF4G"/>
    <property type="match status" value="1"/>
</dbReference>
<dbReference type="KEGG" id="ccp:CHC_T00002068001"/>
<evidence type="ECO:0000313" key="8">
    <source>
        <dbReference type="EMBL" id="CDF33288.1"/>
    </source>
</evidence>
<keyword evidence="5" id="KW-0539">Nucleus</keyword>
<keyword evidence="4" id="KW-0508">mRNA splicing</keyword>
<dbReference type="InterPro" id="IPR003891">
    <property type="entry name" value="Initiation_fac_eIF4g_MI"/>
</dbReference>
<dbReference type="InterPro" id="IPR050781">
    <property type="entry name" value="CWC22_splicing_factor"/>
</dbReference>
<keyword evidence="9" id="KW-1185">Reference proteome</keyword>
<reference evidence="9" key="1">
    <citation type="journal article" date="2013" name="Proc. Natl. Acad. Sci. U.S.A.">
        <title>Genome structure and metabolic features in the red seaweed Chondrus crispus shed light on evolution of the Archaeplastida.</title>
        <authorList>
            <person name="Collen J."/>
            <person name="Porcel B."/>
            <person name="Carre W."/>
            <person name="Ball S.G."/>
            <person name="Chaparro C."/>
            <person name="Tonon T."/>
            <person name="Barbeyron T."/>
            <person name="Michel G."/>
            <person name="Noel B."/>
            <person name="Valentin K."/>
            <person name="Elias M."/>
            <person name="Artiguenave F."/>
            <person name="Arun A."/>
            <person name="Aury J.M."/>
            <person name="Barbosa-Neto J.F."/>
            <person name="Bothwell J.H."/>
            <person name="Bouget F.Y."/>
            <person name="Brillet L."/>
            <person name="Cabello-Hurtado F."/>
            <person name="Capella-Gutierrez S."/>
            <person name="Charrier B."/>
            <person name="Cladiere L."/>
            <person name="Cock J.M."/>
            <person name="Coelho S.M."/>
            <person name="Colleoni C."/>
            <person name="Czjzek M."/>
            <person name="Da Silva C."/>
            <person name="Delage L."/>
            <person name="Denoeud F."/>
            <person name="Deschamps P."/>
            <person name="Dittami S.M."/>
            <person name="Gabaldon T."/>
            <person name="Gachon C.M."/>
            <person name="Groisillier A."/>
            <person name="Herve C."/>
            <person name="Jabbari K."/>
            <person name="Katinka M."/>
            <person name="Kloareg B."/>
            <person name="Kowalczyk N."/>
            <person name="Labadie K."/>
            <person name="Leblanc C."/>
            <person name="Lopez P.J."/>
            <person name="McLachlan D.H."/>
            <person name="Meslet-Cladiere L."/>
            <person name="Moustafa A."/>
            <person name="Nehr Z."/>
            <person name="Nyvall Collen P."/>
            <person name="Panaud O."/>
            <person name="Partensky F."/>
            <person name="Poulain J."/>
            <person name="Rensing S.A."/>
            <person name="Rousvoal S."/>
            <person name="Samson G."/>
            <person name="Symeonidi A."/>
            <person name="Weissenbach J."/>
            <person name="Zambounis A."/>
            <person name="Wincker P."/>
            <person name="Boyen C."/>
        </authorList>
    </citation>
    <scope>NUCLEOTIDE SEQUENCE [LARGE SCALE GENOMIC DNA]</scope>
    <source>
        <strain evidence="9">cv. Stackhouse</strain>
    </source>
</reference>
<name>R7Q616_CHOCR</name>